<evidence type="ECO:0000313" key="2">
    <source>
        <dbReference type="EMBL" id="WXC77606.1"/>
    </source>
</evidence>
<keyword evidence="1" id="KW-0472">Membrane</keyword>
<evidence type="ECO:0000313" key="3">
    <source>
        <dbReference type="Proteomes" id="UP001432046"/>
    </source>
</evidence>
<dbReference type="Proteomes" id="UP001432046">
    <property type="component" value="Chromosome"/>
</dbReference>
<gene>
    <name evidence="2" type="ORF">WDK88_29780</name>
</gene>
<sequence length="100" mass="11344">MESESTPSTGETAWEALTFDEPVNVALAIWAALLVAHVVAASVYYWREQRSPEWLAALAIVAYWPILVLITCLGLAFKHLIRPLIRLIKQFRRRSEAAHE</sequence>
<keyword evidence="3" id="KW-1185">Reference proteome</keyword>
<protein>
    <recommendedName>
        <fullName evidence="4">Transmembrane protein</fullName>
    </recommendedName>
</protein>
<dbReference type="RefSeq" id="WP_224496704.1">
    <property type="nucleotide sequence ID" value="NZ_CP088285.1"/>
</dbReference>
<feature type="transmembrane region" description="Helical" evidence="1">
    <location>
        <begin position="54"/>
        <end position="77"/>
    </location>
</feature>
<proteinExistence type="predicted"/>
<accession>A0ABZ2NT03</accession>
<organism evidence="2 3">
    <name type="scientific">Bradyrhizobium septentrionale</name>
    <dbReference type="NCBI Taxonomy" id="1404411"/>
    <lineage>
        <taxon>Bacteria</taxon>
        <taxon>Pseudomonadati</taxon>
        <taxon>Pseudomonadota</taxon>
        <taxon>Alphaproteobacteria</taxon>
        <taxon>Hyphomicrobiales</taxon>
        <taxon>Nitrobacteraceae</taxon>
        <taxon>Bradyrhizobium</taxon>
    </lineage>
</organism>
<dbReference type="EMBL" id="CP147711">
    <property type="protein sequence ID" value="WXC77606.1"/>
    <property type="molecule type" value="Genomic_DNA"/>
</dbReference>
<evidence type="ECO:0008006" key="4">
    <source>
        <dbReference type="Google" id="ProtNLM"/>
    </source>
</evidence>
<feature type="transmembrane region" description="Helical" evidence="1">
    <location>
        <begin position="27"/>
        <end position="47"/>
    </location>
</feature>
<keyword evidence="1" id="KW-1133">Transmembrane helix</keyword>
<keyword evidence="1" id="KW-0812">Transmembrane</keyword>
<reference evidence="2" key="2">
    <citation type="submission" date="2024-03" db="EMBL/GenBank/DDBJ databases">
        <authorList>
            <person name="Bromfield E.S.P."/>
            <person name="Cloutier S."/>
        </authorList>
    </citation>
    <scope>NUCLEOTIDE SEQUENCE</scope>
    <source>
        <strain evidence="2">5S5</strain>
    </source>
</reference>
<reference evidence="2" key="1">
    <citation type="journal article" date="2021" name="Int. J. Syst. Evol. Microbiol.">
        <title>Bradyrhizobium septentrionale sp. nov. (sv. septentrionale) and Bradyrhizobium quebecense sp. nov. (sv. septentrionale) associated with legumes native to Canada possess rearranged symbiosis genes and numerous insertion sequences.</title>
        <authorList>
            <person name="Bromfield E.S.P."/>
            <person name="Cloutier S."/>
        </authorList>
    </citation>
    <scope>NUCLEOTIDE SEQUENCE</scope>
    <source>
        <strain evidence="2">5S5</strain>
    </source>
</reference>
<name>A0ABZ2NT03_9BRAD</name>
<evidence type="ECO:0000256" key="1">
    <source>
        <dbReference type="SAM" id="Phobius"/>
    </source>
</evidence>